<proteinExistence type="predicted"/>
<name>A0ABX2NWM4_9BURK</name>
<organism evidence="1 2">
    <name type="scientific">Paraburkholderia youngii</name>
    <dbReference type="NCBI Taxonomy" id="2782701"/>
    <lineage>
        <taxon>Bacteria</taxon>
        <taxon>Pseudomonadati</taxon>
        <taxon>Pseudomonadota</taxon>
        <taxon>Betaproteobacteria</taxon>
        <taxon>Burkholderiales</taxon>
        <taxon>Burkholderiaceae</taxon>
        <taxon>Paraburkholderia</taxon>
    </lineage>
</organism>
<gene>
    <name evidence="1" type="ORF">FSB64_35300</name>
</gene>
<keyword evidence="2" id="KW-1185">Reference proteome</keyword>
<evidence type="ECO:0000313" key="1">
    <source>
        <dbReference type="EMBL" id="NVI08901.1"/>
    </source>
</evidence>
<comment type="caution">
    <text evidence="1">The sequence shown here is derived from an EMBL/GenBank/DDBJ whole genome shotgun (WGS) entry which is preliminary data.</text>
</comment>
<dbReference type="Gene3D" id="1.10.10.2830">
    <property type="match status" value="1"/>
</dbReference>
<evidence type="ECO:0000313" key="2">
    <source>
        <dbReference type="Proteomes" id="UP000821598"/>
    </source>
</evidence>
<dbReference type="SUPFAM" id="SSF109709">
    <property type="entry name" value="KorB DNA-binding domain-like"/>
    <property type="match status" value="1"/>
</dbReference>
<dbReference type="RefSeq" id="WP_176369395.1">
    <property type="nucleotide sequence ID" value="NZ_JBNDKW010000004.1"/>
</dbReference>
<dbReference type="Proteomes" id="UP000821598">
    <property type="component" value="Unassembled WGS sequence"/>
</dbReference>
<sequence>MEYNNDMTLRREAAIALHEQLRATRASVIAIGEFYLSVLELGLWPSLRAIATGLNISYPQVSRMVGAARLPKAVLEVFRNRKLSFRNIQTLQTLTRQLGESELARRTAHVTANCSLEEVFTVLTTGKPVVREGVRVRIIPGKKYLRLDVPNYEQIAPRIVELEAILNALLATYNWKHRAGALSAPKKAATRS</sequence>
<dbReference type="EMBL" id="VOMC01000058">
    <property type="protein sequence ID" value="NVI08901.1"/>
    <property type="molecule type" value="Genomic_DNA"/>
</dbReference>
<accession>A0ABX2NWM4</accession>
<reference evidence="1 2" key="1">
    <citation type="submission" date="2019-08" db="EMBL/GenBank/DDBJ databases">
        <title>Paraburkholderia simonii sp. nov. and P. youngii sp. nov. Brazilian and Mexican Mimosa-associated rhizobia.</title>
        <authorList>
            <person name="Mavima L."/>
            <person name="Beukes C.W."/>
            <person name="Palmer M."/>
            <person name="De Meyer S.E."/>
            <person name="James E.K."/>
            <person name="Maluk M."/>
            <person name="Avontuur J.R."/>
            <person name="Chan W.Y."/>
            <person name="Venter S.N."/>
            <person name="Steenkamp E.T."/>
        </authorList>
    </citation>
    <scope>NUCLEOTIDE SEQUENCE [LARGE SCALE GENOMIC DNA]</scope>
    <source>
        <strain evidence="1 2">JPY454</strain>
    </source>
</reference>
<protein>
    <submittedName>
        <fullName evidence="1">Uncharacterized protein</fullName>
    </submittedName>
</protein>